<comment type="caution">
    <text evidence="6">The sequence shown here is derived from an EMBL/GenBank/DDBJ whole genome shotgun (WGS) entry which is preliminary data.</text>
</comment>
<feature type="transmembrane region" description="Helical" evidence="5">
    <location>
        <begin position="161"/>
        <end position="185"/>
    </location>
</feature>
<accession>A0A5A7N3B7</accession>
<proteinExistence type="predicted"/>
<evidence type="ECO:0000256" key="1">
    <source>
        <dbReference type="ARBA" id="ARBA00004141"/>
    </source>
</evidence>
<dbReference type="AlphaFoldDB" id="A0A5A7N3B7"/>
<evidence type="ECO:0000313" key="7">
    <source>
        <dbReference type="Proteomes" id="UP000324996"/>
    </source>
</evidence>
<evidence type="ECO:0000256" key="5">
    <source>
        <dbReference type="SAM" id="Phobius"/>
    </source>
</evidence>
<evidence type="ECO:0000256" key="3">
    <source>
        <dbReference type="ARBA" id="ARBA00022989"/>
    </source>
</evidence>
<keyword evidence="4 5" id="KW-0472">Membrane</keyword>
<dbReference type="Pfam" id="PF02535">
    <property type="entry name" value="Zip"/>
    <property type="match status" value="1"/>
</dbReference>
<evidence type="ECO:0000256" key="4">
    <source>
        <dbReference type="ARBA" id="ARBA00023136"/>
    </source>
</evidence>
<evidence type="ECO:0008006" key="8">
    <source>
        <dbReference type="Google" id="ProtNLM"/>
    </source>
</evidence>
<comment type="subcellular location">
    <subcellularLocation>
        <location evidence="1">Membrane</location>
        <topology evidence="1">Multi-pass membrane protein</topology>
    </subcellularLocation>
</comment>
<gene>
    <name evidence="6" type="ORF">JCM17846_04540</name>
</gene>
<feature type="transmembrane region" description="Helical" evidence="5">
    <location>
        <begin position="191"/>
        <end position="212"/>
    </location>
</feature>
<feature type="transmembrane region" description="Helical" evidence="5">
    <location>
        <begin position="98"/>
        <end position="118"/>
    </location>
</feature>
<sequence>MAPFPSALLFSLIAAFGSLCGLAVIRHYENWGQKNSVLFAAFAAGILLSAAFLQMIPHAMFAAPRLAPIALMLGYLALYVIGLATSRKDHASHMDKRAIALIPVIGIAIHSFVDGLAYSVSFSIDQHTGMMAVMGLILHEFPESIMAFVLLLRGGFPVQRALFLAFLASTLTTPLGMLISFPFVSMLDGPLLGALLAATAGALIFVAASHLVPNIEHDRRQKTGIFFFAGILFTAILQLTHLI</sequence>
<reference evidence="6 7" key="1">
    <citation type="submission" date="2019-09" db="EMBL/GenBank/DDBJ databases">
        <title>NBRP : Genome information of microbial organism related human and environment.</title>
        <authorList>
            <person name="Hattori M."/>
            <person name="Oshima K."/>
            <person name="Inaba H."/>
            <person name="Suda W."/>
            <person name="Sakamoto M."/>
            <person name="Iino T."/>
            <person name="Kitahara M."/>
            <person name="Oshida Y."/>
            <person name="Iida T."/>
            <person name="Kudo T."/>
            <person name="Itoh T."/>
            <person name="Ohkuma M."/>
        </authorList>
    </citation>
    <scope>NUCLEOTIDE SEQUENCE [LARGE SCALE GENOMIC DNA]</scope>
    <source>
        <strain evidence="6 7">Q-1</strain>
    </source>
</reference>
<dbReference type="Proteomes" id="UP000324996">
    <property type="component" value="Unassembled WGS sequence"/>
</dbReference>
<feature type="transmembrane region" description="Helical" evidence="5">
    <location>
        <begin position="37"/>
        <end position="60"/>
    </location>
</feature>
<dbReference type="PANTHER" id="PTHR11040">
    <property type="entry name" value="ZINC/IRON TRANSPORTER"/>
    <property type="match status" value="1"/>
</dbReference>
<protein>
    <recommendedName>
        <fullName evidence="8">ZIP family metal transporter</fullName>
    </recommendedName>
</protein>
<feature type="transmembrane region" description="Helical" evidence="5">
    <location>
        <begin position="66"/>
        <end position="86"/>
    </location>
</feature>
<feature type="transmembrane region" description="Helical" evidence="5">
    <location>
        <begin position="224"/>
        <end position="242"/>
    </location>
</feature>
<name>A0A5A7N3B7_9PROT</name>
<evidence type="ECO:0000256" key="2">
    <source>
        <dbReference type="ARBA" id="ARBA00022692"/>
    </source>
</evidence>
<organism evidence="6 7">
    <name type="scientific">Iodidimonas nitroreducens</name>
    <dbReference type="NCBI Taxonomy" id="1236968"/>
    <lineage>
        <taxon>Bacteria</taxon>
        <taxon>Pseudomonadati</taxon>
        <taxon>Pseudomonadota</taxon>
        <taxon>Alphaproteobacteria</taxon>
        <taxon>Iodidimonadales</taxon>
        <taxon>Iodidimonadaceae</taxon>
        <taxon>Iodidimonas</taxon>
    </lineage>
</organism>
<dbReference type="RefSeq" id="WP_042083397.1">
    <property type="nucleotide sequence ID" value="NZ_BKCN01000001.1"/>
</dbReference>
<feature type="transmembrane region" description="Helical" evidence="5">
    <location>
        <begin position="6"/>
        <end position="25"/>
    </location>
</feature>
<dbReference type="GO" id="GO:0005385">
    <property type="term" value="F:zinc ion transmembrane transporter activity"/>
    <property type="evidence" value="ECO:0007669"/>
    <property type="project" value="TreeGrafter"/>
</dbReference>
<dbReference type="GO" id="GO:0016020">
    <property type="term" value="C:membrane"/>
    <property type="evidence" value="ECO:0007669"/>
    <property type="project" value="UniProtKB-SubCell"/>
</dbReference>
<dbReference type="InterPro" id="IPR003689">
    <property type="entry name" value="ZIP"/>
</dbReference>
<keyword evidence="7" id="KW-1185">Reference proteome</keyword>
<keyword evidence="3 5" id="KW-1133">Transmembrane helix</keyword>
<dbReference type="EMBL" id="BKCN01000001">
    <property type="protein sequence ID" value="GER02772.1"/>
    <property type="molecule type" value="Genomic_DNA"/>
</dbReference>
<keyword evidence="2 5" id="KW-0812">Transmembrane</keyword>
<evidence type="ECO:0000313" key="6">
    <source>
        <dbReference type="EMBL" id="GER02772.1"/>
    </source>
</evidence>
<feature type="transmembrane region" description="Helical" evidence="5">
    <location>
        <begin position="130"/>
        <end position="152"/>
    </location>
</feature>